<gene>
    <name evidence="2" type="ORF">C2E21_4621</name>
</gene>
<dbReference type="OrthoDB" id="43364at2759"/>
<evidence type="ECO:0000256" key="1">
    <source>
        <dbReference type="SAM" id="MobiDB-lite"/>
    </source>
</evidence>
<dbReference type="EMBL" id="LHPG02000008">
    <property type="protein sequence ID" value="PRW56641.1"/>
    <property type="molecule type" value="Genomic_DNA"/>
</dbReference>
<dbReference type="PANTHER" id="PTHR48206">
    <property type="entry name" value="CHLOROPLAST SENSOR KINASE, CHLOROPLASTIC"/>
    <property type="match status" value="1"/>
</dbReference>
<feature type="region of interest" description="Disordered" evidence="1">
    <location>
        <begin position="426"/>
        <end position="476"/>
    </location>
</feature>
<keyword evidence="3" id="KW-1185">Reference proteome</keyword>
<dbReference type="Proteomes" id="UP000239899">
    <property type="component" value="Unassembled WGS sequence"/>
</dbReference>
<comment type="caution">
    <text evidence="2">The sequence shown here is derived from an EMBL/GenBank/DDBJ whole genome shotgun (WGS) entry which is preliminary data.</text>
</comment>
<feature type="region of interest" description="Disordered" evidence="1">
    <location>
        <begin position="496"/>
        <end position="541"/>
    </location>
</feature>
<feature type="compositionally biased region" description="Low complexity" evidence="1">
    <location>
        <begin position="507"/>
        <end position="531"/>
    </location>
</feature>
<name>A0A2P6TRF8_CHLSO</name>
<feature type="compositionally biased region" description="Polar residues" evidence="1">
    <location>
        <begin position="496"/>
        <end position="505"/>
    </location>
</feature>
<sequence>MSQRIAAAAGRSSAPALRTLPSSLAWVPSAHCRPPRNRRQWRQCRAAEWDDAGEWQRAAGGGGGGGGARQSAFALLPDDALHASAELQELCRLQLQLLTAALKLSLQAVLSSSVLGSVSDSLDDEMLRQQLLLETACLRASAYCRAPASLQTGALQLQLVATSDESGSGGSGIGGSVSSAQAAQRFLFLGQDGAGGGSLHEQEQWILEQPVIVLPDSGGLVLPLAHNGFLVGLLVVERCLEEGETLAATSTSAAAGPGAGAAAAGGGSGSASSSSSSCNGASSSAGSAAADSSAASNGSAAAMPQPPACLLFRSAELQLLKQTAAICSLAMAMDMRAALERVGAAVRQRQASALVQEAKKPLSMMRTLGTMLLPRLQPGEPDRDFAQGILEQGTRLSEVVSQLQAALHPAASSVVVPPALLAGGGSNGSAASQLGGRQQQALPGNIISGGGSIISESGSNQLPARPALPSSSIGSDYQWSAATSGEATIDMSIDEQSQAQLSTHQPAAMGGSSSSSSSALASSGSSSSAGAPLRSAVPFSGSPSGSRASADLLNVLMPLLASASNLAAVSGIAFVMAEHSSSGGSGGSGSGTPTAVAPQQLALPAAEVAVGPGTLKRMLSQLIDGIIACAARGDVVQASVQPRQWQGRPGVAIMLCCAYGLNHSSGSGAAVAAADLRRPPLQPEFAFLHTTAAEAGGMFEVHTDATPDVAHLNSSALAATLWLPTVPVRKAAWN</sequence>
<dbReference type="AlphaFoldDB" id="A0A2P6TRF8"/>
<accession>A0A2P6TRF8</accession>
<protein>
    <submittedName>
        <fullName evidence="2">Uncharacterized protein</fullName>
    </submittedName>
</protein>
<evidence type="ECO:0000313" key="2">
    <source>
        <dbReference type="EMBL" id="PRW56641.1"/>
    </source>
</evidence>
<dbReference type="InterPro" id="IPR053334">
    <property type="entry name" value="Chloroplast_Sensor_Kinase"/>
</dbReference>
<dbReference type="PANTHER" id="PTHR48206:SF1">
    <property type="entry name" value="CHLOROPLAST SENSOR KINASE, CHLOROPLASTIC"/>
    <property type="match status" value="1"/>
</dbReference>
<dbReference type="STRING" id="3076.A0A2P6TRF8"/>
<proteinExistence type="predicted"/>
<evidence type="ECO:0000313" key="3">
    <source>
        <dbReference type="Proteomes" id="UP000239899"/>
    </source>
</evidence>
<organism evidence="2 3">
    <name type="scientific">Chlorella sorokiniana</name>
    <name type="common">Freshwater green alga</name>
    <dbReference type="NCBI Taxonomy" id="3076"/>
    <lineage>
        <taxon>Eukaryota</taxon>
        <taxon>Viridiplantae</taxon>
        <taxon>Chlorophyta</taxon>
        <taxon>core chlorophytes</taxon>
        <taxon>Trebouxiophyceae</taxon>
        <taxon>Chlorellales</taxon>
        <taxon>Chlorellaceae</taxon>
        <taxon>Chlorella clade</taxon>
        <taxon>Chlorella</taxon>
    </lineage>
</organism>
<reference evidence="2 3" key="1">
    <citation type="journal article" date="2018" name="Plant J.">
        <title>Genome sequences of Chlorella sorokiniana UTEX 1602 and Micractinium conductrix SAG 241.80: implications to maltose excretion by a green alga.</title>
        <authorList>
            <person name="Arriola M.B."/>
            <person name="Velmurugan N."/>
            <person name="Zhang Y."/>
            <person name="Plunkett M.H."/>
            <person name="Hondzo H."/>
            <person name="Barney B.M."/>
        </authorList>
    </citation>
    <scope>NUCLEOTIDE SEQUENCE [LARGE SCALE GENOMIC DNA]</scope>
    <source>
        <strain evidence="3">UTEX 1602</strain>
    </source>
</reference>
<feature type="region of interest" description="Disordered" evidence="1">
    <location>
        <begin position="272"/>
        <end position="299"/>
    </location>
</feature>